<dbReference type="RefSeq" id="WP_230771747.1">
    <property type="nucleotide sequence ID" value="NZ_JAJNCT010000005.1"/>
</dbReference>
<dbReference type="InterPro" id="IPR052512">
    <property type="entry name" value="4CMD/NDH-1_regulator"/>
</dbReference>
<accession>A0AAW4XST4</accession>
<feature type="domain" description="Carboxymuconolactone decarboxylase-like" evidence="2">
    <location>
        <begin position="44"/>
        <end position="118"/>
    </location>
</feature>
<feature type="domain" description="Carboxymuconolactone decarboxylase-like" evidence="2">
    <location>
        <begin position="173"/>
        <end position="254"/>
    </location>
</feature>
<comment type="caution">
    <text evidence="3">The sequence shown here is derived from an EMBL/GenBank/DDBJ whole genome shotgun (WGS) entry which is preliminary data.</text>
</comment>
<name>A0AAW4XST4_9BURK</name>
<feature type="signal peptide" evidence="1">
    <location>
        <begin position="1"/>
        <end position="28"/>
    </location>
</feature>
<dbReference type="PANTHER" id="PTHR33570:SF2">
    <property type="entry name" value="CARBOXYMUCONOLACTONE DECARBOXYLASE-LIKE DOMAIN-CONTAINING PROTEIN"/>
    <property type="match status" value="1"/>
</dbReference>
<keyword evidence="1" id="KW-0732">Signal</keyword>
<evidence type="ECO:0000313" key="3">
    <source>
        <dbReference type="EMBL" id="MCD2164437.1"/>
    </source>
</evidence>
<proteinExistence type="predicted"/>
<evidence type="ECO:0000256" key="1">
    <source>
        <dbReference type="SAM" id="SignalP"/>
    </source>
</evidence>
<evidence type="ECO:0000313" key="4">
    <source>
        <dbReference type="Proteomes" id="UP001199260"/>
    </source>
</evidence>
<keyword evidence="4" id="KW-1185">Reference proteome</keyword>
<dbReference type="Proteomes" id="UP001199260">
    <property type="component" value="Unassembled WGS sequence"/>
</dbReference>
<dbReference type="Pfam" id="PF02627">
    <property type="entry name" value="CMD"/>
    <property type="match status" value="2"/>
</dbReference>
<dbReference type="SUPFAM" id="SSF69118">
    <property type="entry name" value="AhpD-like"/>
    <property type="match status" value="1"/>
</dbReference>
<dbReference type="EMBL" id="JAJNCT010000005">
    <property type="protein sequence ID" value="MCD2164437.1"/>
    <property type="molecule type" value="Genomic_DNA"/>
</dbReference>
<dbReference type="GO" id="GO:0051920">
    <property type="term" value="F:peroxiredoxin activity"/>
    <property type="evidence" value="ECO:0007669"/>
    <property type="project" value="InterPro"/>
</dbReference>
<sequence>MRNTTPAKTMQQLMCAAGLVLMAGESSAQNTATSPAATSAQACAAHGKSQAPSQVLSAQQQAILPIAAFAAAGDMERLTSSLQAGLEAGLSISDIREVLVQLYAYAGFPRSLNALNAFMQLLQQREKLGIVDAPGCPPSRAIVQGDALRAAGRANQTQLAGAPVQGPLFDFAPAISEYLQSHLFGAIFERDNLDWHSRELATVGMLSALPGAESQLQSHMRISLNAGLSAAQLQQAVQVLDSRVGSANGQRANTALANTLAALASQKR</sequence>
<dbReference type="Gene3D" id="1.20.1290.10">
    <property type="entry name" value="AhpD-like"/>
    <property type="match status" value="1"/>
</dbReference>
<dbReference type="AlphaFoldDB" id="A0AAW4XST4"/>
<dbReference type="InterPro" id="IPR003779">
    <property type="entry name" value="CMD-like"/>
</dbReference>
<evidence type="ECO:0000259" key="2">
    <source>
        <dbReference type="Pfam" id="PF02627"/>
    </source>
</evidence>
<dbReference type="PANTHER" id="PTHR33570">
    <property type="entry name" value="4-CARBOXYMUCONOLACTONE DECARBOXYLASE FAMILY PROTEIN"/>
    <property type="match status" value="1"/>
</dbReference>
<feature type="chain" id="PRO_5043767185" evidence="1">
    <location>
        <begin position="29"/>
        <end position="268"/>
    </location>
</feature>
<protein>
    <submittedName>
        <fullName evidence="3">Carboxymuconolactone decarboxylase family protein</fullName>
    </submittedName>
</protein>
<dbReference type="InterPro" id="IPR029032">
    <property type="entry name" value="AhpD-like"/>
</dbReference>
<gene>
    <name evidence="3" type="ORF">LPW39_04740</name>
</gene>
<organism evidence="3 4">
    <name type="scientific">Comamonas koreensis</name>
    <dbReference type="NCBI Taxonomy" id="160825"/>
    <lineage>
        <taxon>Bacteria</taxon>
        <taxon>Pseudomonadati</taxon>
        <taxon>Pseudomonadota</taxon>
        <taxon>Betaproteobacteria</taxon>
        <taxon>Burkholderiales</taxon>
        <taxon>Comamonadaceae</taxon>
        <taxon>Comamonas</taxon>
    </lineage>
</organism>
<reference evidence="3 4" key="1">
    <citation type="submission" date="2021-11" db="EMBL/GenBank/DDBJ databases">
        <title>Genome sequence.</title>
        <authorList>
            <person name="Sun Q."/>
        </authorList>
    </citation>
    <scope>NUCLEOTIDE SEQUENCE [LARGE SCALE GENOMIC DNA]</scope>
    <source>
        <strain evidence="3 4">KCTC 12005</strain>
    </source>
</reference>